<proteinExistence type="predicted"/>
<reference evidence="8" key="1">
    <citation type="journal article" date="2015" name="Nat. Genet.">
        <title>The genome and transcriptome of the zoonotic hookworm Ancylostoma ceylanicum identify infection-specific gene families.</title>
        <authorList>
            <person name="Schwarz E.M."/>
            <person name="Hu Y."/>
            <person name="Antoshechkin I."/>
            <person name="Miller M.M."/>
            <person name="Sternberg P.W."/>
            <person name="Aroian R.V."/>
        </authorList>
    </citation>
    <scope>NUCLEOTIDE SEQUENCE</scope>
    <source>
        <strain evidence="8">HY135</strain>
    </source>
</reference>
<dbReference type="STRING" id="53326.A0A016U6I3"/>
<gene>
    <name evidence="7" type="primary">Acey_s0053.g2378</name>
    <name evidence="7" type="ORF">Y032_0053g2378</name>
</gene>
<dbReference type="Proteomes" id="UP000024635">
    <property type="component" value="Unassembled WGS sequence"/>
</dbReference>
<organism evidence="7 8">
    <name type="scientific">Ancylostoma ceylanicum</name>
    <dbReference type="NCBI Taxonomy" id="53326"/>
    <lineage>
        <taxon>Eukaryota</taxon>
        <taxon>Metazoa</taxon>
        <taxon>Ecdysozoa</taxon>
        <taxon>Nematoda</taxon>
        <taxon>Chromadorea</taxon>
        <taxon>Rhabditida</taxon>
        <taxon>Rhabditina</taxon>
        <taxon>Rhabditomorpha</taxon>
        <taxon>Strongyloidea</taxon>
        <taxon>Ancylostomatidae</taxon>
        <taxon>Ancylostomatinae</taxon>
        <taxon>Ancylostoma</taxon>
    </lineage>
</organism>
<dbReference type="OrthoDB" id="5851052at2759"/>
<keyword evidence="2" id="KW-0378">Hydrolase</keyword>
<evidence type="ECO:0000256" key="3">
    <source>
        <dbReference type="ARBA" id="ARBA00022806"/>
    </source>
</evidence>
<keyword evidence="4" id="KW-0067">ATP-binding</keyword>
<dbReference type="SUPFAM" id="SSF52540">
    <property type="entry name" value="P-loop containing nucleoside triphosphate hydrolases"/>
    <property type="match status" value="1"/>
</dbReference>
<keyword evidence="3" id="KW-0347">Helicase</keyword>
<dbReference type="InterPro" id="IPR027417">
    <property type="entry name" value="P-loop_NTPase"/>
</dbReference>
<evidence type="ECO:0000259" key="6">
    <source>
        <dbReference type="Pfam" id="PF13087"/>
    </source>
</evidence>
<feature type="region of interest" description="Disordered" evidence="5">
    <location>
        <begin position="169"/>
        <end position="190"/>
    </location>
</feature>
<dbReference type="Gene3D" id="3.40.50.300">
    <property type="entry name" value="P-loop containing nucleotide triphosphate hydrolases"/>
    <property type="match status" value="1"/>
</dbReference>
<dbReference type="GO" id="GO:0016787">
    <property type="term" value="F:hydrolase activity"/>
    <property type="evidence" value="ECO:0007669"/>
    <property type="project" value="UniProtKB-KW"/>
</dbReference>
<evidence type="ECO:0000313" key="7">
    <source>
        <dbReference type="EMBL" id="EYC10934.1"/>
    </source>
</evidence>
<dbReference type="Pfam" id="PF13087">
    <property type="entry name" value="AAA_12"/>
    <property type="match status" value="1"/>
</dbReference>
<dbReference type="AlphaFoldDB" id="A0A016U6I3"/>
<dbReference type="InterPro" id="IPR041679">
    <property type="entry name" value="DNA2/NAM7-like_C"/>
</dbReference>
<feature type="domain" description="DNA2/NAM7 helicase-like C-terminal" evidence="6">
    <location>
        <begin position="52"/>
        <end position="174"/>
    </location>
</feature>
<dbReference type="GO" id="GO:0005524">
    <property type="term" value="F:ATP binding"/>
    <property type="evidence" value="ECO:0007669"/>
    <property type="project" value="UniProtKB-KW"/>
</dbReference>
<dbReference type="CDD" id="cd18808">
    <property type="entry name" value="SF1_C_Upf1"/>
    <property type="match status" value="1"/>
</dbReference>
<dbReference type="GO" id="GO:0043139">
    <property type="term" value="F:5'-3' DNA helicase activity"/>
    <property type="evidence" value="ECO:0007669"/>
    <property type="project" value="TreeGrafter"/>
</dbReference>
<evidence type="ECO:0000256" key="2">
    <source>
        <dbReference type="ARBA" id="ARBA00022801"/>
    </source>
</evidence>
<keyword evidence="8" id="KW-1185">Reference proteome</keyword>
<keyword evidence="1" id="KW-0547">Nucleotide-binding</keyword>
<dbReference type="PANTHER" id="PTHR43788">
    <property type="entry name" value="DNA2/NAM7 HELICASE FAMILY MEMBER"/>
    <property type="match status" value="1"/>
</dbReference>
<comment type="caution">
    <text evidence="7">The sequence shown here is derived from an EMBL/GenBank/DDBJ whole genome shotgun (WGS) entry which is preliminary data.</text>
</comment>
<dbReference type="InterPro" id="IPR050534">
    <property type="entry name" value="Coronavir_polyprotein_1ab"/>
</dbReference>
<sequence length="190" mass="21662">MPLPQQVYIGDVHQLEPHVRCHRDSPAATYGARRVMSVICAARAVPVAPVRTYRAHPALNELSNRVAYNGALMSGTLPQDRRMLTEIMRFPTPTVPFMFVNVDGNSKRNHNMSYFNEAELDSGLVRLLRAVAVPPANICIIAFYKEQYRRAERKFSDLRIEFSTVDAMQGREMEASSRQRRTSHWTRPSS</sequence>
<dbReference type="EMBL" id="JARK01001389">
    <property type="protein sequence ID" value="EYC10934.1"/>
    <property type="molecule type" value="Genomic_DNA"/>
</dbReference>
<dbReference type="PANTHER" id="PTHR43788:SF16">
    <property type="entry name" value="HELICASE WITH ZINC FINGER 2"/>
    <property type="match status" value="1"/>
</dbReference>
<evidence type="ECO:0000313" key="8">
    <source>
        <dbReference type="Proteomes" id="UP000024635"/>
    </source>
</evidence>
<protein>
    <recommendedName>
        <fullName evidence="6">DNA2/NAM7 helicase-like C-terminal domain-containing protein</fullName>
    </recommendedName>
</protein>
<evidence type="ECO:0000256" key="5">
    <source>
        <dbReference type="SAM" id="MobiDB-lite"/>
    </source>
</evidence>
<accession>A0A016U6I3</accession>
<name>A0A016U6I3_9BILA</name>
<evidence type="ECO:0000256" key="4">
    <source>
        <dbReference type="ARBA" id="ARBA00022840"/>
    </source>
</evidence>
<dbReference type="InterPro" id="IPR047187">
    <property type="entry name" value="SF1_C_Upf1"/>
</dbReference>
<evidence type="ECO:0000256" key="1">
    <source>
        <dbReference type="ARBA" id="ARBA00022741"/>
    </source>
</evidence>